<evidence type="ECO:0000313" key="5">
    <source>
        <dbReference type="Proteomes" id="UP001274830"/>
    </source>
</evidence>
<organism evidence="4 5">
    <name type="scientific">Recurvomyces mirabilis</name>
    <dbReference type="NCBI Taxonomy" id="574656"/>
    <lineage>
        <taxon>Eukaryota</taxon>
        <taxon>Fungi</taxon>
        <taxon>Dikarya</taxon>
        <taxon>Ascomycota</taxon>
        <taxon>Pezizomycotina</taxon>
        <taxon>Dothideomycetes</taxon>
        <taxon>Dothideomycetidae</taxon>
        <taxon>Mycosphaerellales</taxon>
        <taxon>Teratosphaeriaceae</taxon>
        <taxon>Recurvomyces</taxon>
    </lineage>
</organism>
<keyword evidence="5" id="KW-1185">Reference proteome</keyword>
<name>A0AAE0TVD0_9PEZI</name>
<feature type="chain" id="PRO_5042253283" evidence="3">
    <location>
        <begin position="19"/>
        <end position="430"/>
    </location>
</feature>
<sequence>MRSIIALVLLAMTWRAIASYTHPNDVLVLHTPTRTTNALVATPVYSYSSSDIAFQMTGPTTAVGNVQYEVLQHHTTLAIPTSFAIPTLVQPHQFAALSAHIDRAAITSMLSHNKPYSCDKKDHRYNDTICVFQKCMSKFRDPIYITTVFTPAHCNSCGWLTRQTTLTGNHWGVVDRDCLYYPSTLIVTTDRLGTESAVPSVTIPRKDKRIRVHYHDPPSCWSKVTCAHECLIEARDYRGFWDMRDTDNWRTMAPYVFWAGFWLLLSSLFSCCCCCLPCRSLRRKQRQNIEKPTETTEEVVTTTETADTADQGTLGRRAEEGRGQVHFAEPAETATGAGGSQVFTTHAGGTVVTAPAHAVEHVVEEAPKATEKVVSVPVEAAEHVETVAAHDGTAEVAEAVNTGSEMADMNSMRGRKRTKQSRGDVLNLRF</sequence>
<evidence type="ECO:0000256" key="1">
    <source>
        <dbReference type="SAM" id="MobiDB-lite"/>
    </source>
</evidence>
<feature type="region of interest" description="Disordered" evidence="1">
    <location>
        <begin position="286"/>
        <end position="308"/>
    </location>
</feature>
<keyword evidence="3" id="KW-0732">Signal</keyword>
<dbReference type="EMBL" id="JAUTXT010000032">
    <property type="protein sequence ID" value="KAK3672551.1"/>
    <property type="molecule type" value="Genomic_DNA"/>
</dbReference>
<protein>
    <submittedName>
        <fullName evidence="4">Uncharacterized protein</fullName>
    </submittedName>
</protein>
<gene>
    <name evidence="4" type="ORF">LTR78_007602</name>
</gene>
<evidence type="ECO:0000313" key="4">
    <source>
        <dbReference type="EMBL" id="KAK3672551.1"/>
    </source>
</evidence>
<comment type="caution">
    <text evidence="4">The sequence shown here is derived from an EMBL/GenBank/DDBJ whole genome shotgun (WGS) entry which is preliminary data.</text>
</comment>
<dbReference type="Proteomes" id="UP001274830">
    <property type="component" value="Unassembled WGS sequence"/>
</dbReference>
<feature type="compositionally biased region" description="Low complexity" evidence="1">
    <location>
        <begin position="298"/>
        <end position="308"/>
    </location>
</feature>
<dbReference type="AlphaFoldDB" id="A0AAE0TVD0"/>
<evidence type="ECO:0000256" key="2">
    <source>
        <dbReference type="SAM" id="Phobius"/>
    </source>
</evidence>
<keyword evidence="2" id="KW-0472">Membrane</keyword>
<evidence type="ECO:0000256" key="3">
    <source>
        <dbReference type="SAM" id="SignalP"/>
    </source>
</evidence>
<proteinExistence type="predicted"/>
<keyword evidence="2" id="KW-1133">Transmembrane helix</keyword>
<accession>A0AAE0TVD0</accession>
<feature type="signal peptide" evidence="3">
    <location>
        <begin position="1"/>
        <end position="18"/>
    </location>
</feature>
<reference evidence="4" key="1">
    <citation type="submission" date="2023-07" db="EMBL/GenBank/DDBJ databases">
        <title>Black Yeasts Isolated from many extreme environments.</title>
        <authorList>
            <person name="Coleine C."/>
            <person name="Stajich J.E."/>
            <person name="Selbmann L."/>
        </authorList>
    </citation>
    <scope>NUCLEOTIDE SEQUENCE</scope>
    <source>
        <strain evidence="4">CCFEE 5485</strain>
    </source>
</reference>
<keyword evidence="2" id="KW-0812">Transmembrane</keyword>
<feature type="transmembrane region" description="Helical" evidence="2">
    <location>
        <begin position="255"/>
        <end position="278"/>
    </location>
</feature>